<dbReference type="Pfam" id="PF08171">
    <property type="entry name" value="Mad3_BUB1_II"/>
    <property type="match status" value="1"/>
</dbReference>
<dbReference type="HOGENOM" id="CLU_041820_0_0_1"/>
<evidence type="ECO:0000259" key="2">
    <source>
        <dbReference type="PROSITE" id="PS51489"/>
    </source>
</evidence>
<dbReference type="PROSITE" id="PS51489">
    <property type="entry name" value="BUB1_N"/>
    <property type="match status" value="1"/>
</dbReference>
<dbReference type="Proteomes" id="UP000006310">
    <property type="component" value="Chromosome 2"/>
</dbReference>
<dbReference type="SMART" id="SM00777">
    <property type="entry name" value="Mad3_BUB1_I"/>
    <property type="match status" value="1"/>
</dbReference>
<dbReference type="GeneID" id="34524581"/>
<gene>
    <name evidence="3" type="primary">KNAG0B04970</name>
    <name evidence="3" type="ordered locus">KNAG_0B04970</name>
</gene>
<organism evidence="3 4">
    <name type="scientific">Huiozyma naganishii (strain ATCC MYA-139 / BCRC 22969 / CBS 8797 / KCTC 17520 / NBRC 10181 / NCYC 3082 / Yp74L-3)</name>
    <name type="common">Yeast</name>
    <name type="synonym">Kazachstania naganishii</name>
    <dbReference type="NCBI Taxonomy" id="1071383"/>
    <lineage>
        <taxon>Eukaryota</taxon>
        <taxon>Fungi</taxon>
        <taxon>Dikarya</taxon>
        <taxon>Ascomycota</taxon>
        <taxon>Saccharomycotina</taxon>
        <taxon>Saccharomycetes</taxon>
        <taxon>Saccharomycetales</taxon>
        <taxon>Saccharomycetaceae</taxon>
        <taxon>Huiozyma</taxon>
    </lineage>
</organism>
<reference evidence="4" key="2">
    <citation type="submission" date="2012-08" db="EMBL/GenBank/DDBJ databases">
        <title>Genome sequence of Kazachstania naganishii.</title>
        <authorList>
            <person name="Gordon J.L."/>
            <person name="Armisen D."/>
            <person name="Proux-Wera E."/>
            <person name="OhEigeartaigh S.S."/>
            <person name="Byrne K.P."/>
            <person name="Wolfe K.H."/>
        </authorList>
    </citation>
    <scope>NUCLEOTIDE SEQUENCE [LARGE SCALE GENOMIC DNA]</scope>
    <source>
        <strain evidence="4">ATCC MYA-139 / BCRC 22969 / CBS 8797 / CCRC 22969 / KCTC 17520 / NBRC 10181 / NCYC 3082</strain>
    </source>
</reference>
<reference evidence="3 4" key="1">
    <citation type="journal article" date="2011" name="Proc. Natl. Acad. Sci. U.S.A.">
        <title>Evolutionary erosion of yeast sex chromosomes by mating-type switching accidents.</title>
        <authorList>
            <person name="Gordon J.L."/>
            <person name="Armisen D."/>
            <person name="Proux-Wera E."/>
            <person name="Oheigeartaigh S.S."/>
            <person name="Byrne K.P."/>
            <person name="Wolfe K.H."/>
        </authorList>
    </citation>
    <scope>NUCLEOTIDE SEQUENCE [LARGE SCALE GENOMIC DNA]</scope>
    <source>
        <strain evidence="4">ATCC MYA-139 / BCRC 22969 / CBS 8797 / CCRC 22969 / KCTC 17520 / NBRC 10181 / NCYC 3082</strain>
    </source>
</reference>
<dbReference type="PANTHER" id="PTHR14030">
    <property type="entry name" value="MITOTIC CHECKPOINT SERINE/THREONINE-PROTEIN KINASE BUB1"/>
    <property type="match status" value="1"/>
</dbReference>
<dbReference type="Gene3D" id="6.10.20.170">
    <property type="match status" value="1"/>
</dbReference>
<dbReference type="OMA" id="NSFMESR"/>
<accession>J7S521</accession>
<evidence type="ECO:0000313" key="3">
    <source>
        <dbReference type="EMBL" id="CCK68931.1"/>
    </source>
</evidence>
<proteinExistence type="predicted"/>
<dbReference type="GO" id="GO:0007094">
    <property type="term" value="P:mitotic spindle assembly checkpoint signaling"/>
    <property type="evidence" value="ECO:0007669"/>
    <property type="project" value="InterPro"/>
</dbReference>
<dbReference type="PANTHER" id="PTHR14030:SF4">
    <property type="entry name" value="BUB1 KINASE, ISOFORM A-RELATED"/>
    <property type="match status" value="1"/>
</dbReference>
<dbReference type="InterPro" id="IPR015661">
    <property type="entry name" value="Bub1/Mad3"/>
</dbReference>
<feature type="region of interest" description="Disordered" evidence="1">
    <location>
        <begin position="222"/>
        <end position="280"/>
    </location>
</feature>
<dbReference type="InterPro" id="IPR013212">
    <property type="entry name" value="Mad3/Bub1_I"/>
</dbReference>
<dbReference type="Gene3D" id="1.25.40.430">
    <property type="match status" value="1"/>
</dbReference>
<dbReference type="GO" id="GO:0032991">
    <property type="term" value="C:protein-containing complex"/>
    <property type="evidence" value="ECO:0007669"/>
    <property type="project" value="UniProtKB-ARBA"/>
</dbReference>
<feature type="compositionally biased region" description="Acidic residues" evidence="1">
    <location>
        <begin position="246"/>
        <end position="255"/>
    </location>
</feature>
<dbReference type="eggNOG" id="KOG1166">
    <property type="taxonomic scope" value="Eukaryota"/>
</dbReference>
<feature type="domain" description="BUB1 N-terminal" evidence="2">
    <location>
        <begin position="46"/>
        <end position="213"/>
    </location>
</feature>
<dbReference type="Pfam" id="PF08311">
    <property type="entry name" value="Mad3_BUB1_I"/>
    <property type="match status" value="1"/>
</dbReference>
<keyword evidence="4" id="KW-1185">Reference proteome</keyword>
<evidence type="ECO:0000256" key="1">
    <source>
        <dbReference type="SAM" id="MobiDB-lite"/>
    </source>
</evidence>
<dbReference type="GO" id="GO:0051754">
    <property type="term" value="P:meiotic sister chromatid cohesion, centromeric"/>
    <property type="evidence" value="ECO:0007669"/>
    <property type="project" value="TreeGrafter"/>
</dbReference>
<dbReference type="InterPro" id="IPR012572">
    <property type="entry name" value="Mad3/Bub1_II"/>
</dbReference>
<sequence>MKRSAFEPLEGEKENAVALVGGRSLARVVALRAAAPRELGAMREQFESRLASLDFEGDPLAVFLEYIAWIKDAVVQGGMSRASGLLEVTERCLMYCQGEERYGNDERYVRLWLEYAWTFCGDDADRRDVYVFMFRNGIGSQVAAYYDQFSKWLYAMGKTEECLQLLRTAQARRVQPENLIVRRLGQLAQSTSSDVDGTAMAQYFSESNPPTILSRRRDLLQQEHRERQLQSQSGSTRTSSSGIFRDDDDDDDTNDETTPHKGWSFLRSKRQRDKENRALPQGVIERGMNLGTLDTLDNTVSTAGKTKMAIFHDSLGRSDPVYTTLPSCDDKSEKIDCNFALVYDQDEEYSIEMILAVSRGLLAAGYCHKRRRLKPAARPVRMHT</sequence>
<dbReference type="KEGG" id="kng:KNAG_0B04970"/>
<protein>
    <recommendedName>
        <fullName evidence="2">BUB1 N-terminal domain-containing protein</fullName>
    </recommendedName>
</protein>
<evidence type="ECO:0000313" key="4">
    <source>
        <dbReference type="Proteomes" id="UP000006310"/>
    </source>
</evidence>
<dbReference type="RefSeq" id="XP_022463177.1">
    <property type="nucleotide sequence ID" value="XM_022606487.1"/>
</dbReference>
<dbReference type="STRING" id="1071383.J7S521"/>
<name>J7S521_HUIN7</name>
<dbReference type="OrthoDB" id="248495at2759"/>
<dbReference type="GO" id="GO:0004672">
    <property type="term" value="F:protein kinase activity"/>
    <property type="evidence" value="ECO:0007669"/>
    <property type="project" value="TreeGrafter"/>
</dbReference>
<dbReference type="AlphaFoldDB" id="J7S521"/>
<feature type="compositionally biased region" description="Low complexity" evidence="1">
    <location>
        <begin position="229"/>
        <end position="242"/>
    </location>
</feature>
<dbReference type="GO" id="GO:0005634">
    <property type="term" value="C:nucleus"/>
    <property type="evidence" value="ECO:0007669"/>
    <property type="project" value="TreeGrafter"/>
</dbReference>
<dbReference type="EMBL" id="HE978315">
    <property type="protein sequence ID" value="CCK68931.1"/>
    <property type="molecule type" value="Genomic_DNA"/>
</dbReference>